<dbReference type="CDD" id="cd02859">
    <property type="entry name" value="E_set_AMPKbeta_like_N"/>
    <property type="match status" value="1"/>
</dbReference>
<dbReference type="Pfam" id="PF16561">
    <property type="entry name" value="AMPK1_CBM"/>
    <property type="match status" value="1"/>
</dbReference>
<dbReference type="OrthoDB" id="3981019at2759"/>
<organism evidence="5 6">
    <name type="scientific">Cyberlindnera jadinii (strain ATCC 18201 / CBS 1600 / BCRC 20928 / JCM 3617 / NBRC 0987 / NRRL Y-1542)</name>
    <name type="common">Torula yeast</name>
    <name type="synonym">Candida utilis</name>
    <dbReference type="NCBI Taxonomy" id="983966"/>
    <lineage>
        <taxon>Eukaryota</taxon>
        <taxon>Fungi</taxon>
        <taxon>Dikarya</taxon>
        <taxon>Ascomycota</taxon>
        <taxon>Saccharomycotina</taxon>
        <taxon>Saccharomycetes</taxon>
        <taxon>Phaffomycetales</taxon>
        <taxon>Phaffomycetaceae</taxon>
        <taxon>Cyberlindnera</taxon>
    </lineage>
</organism>
<dbReference type="GO" id="GO:0005634">
    <property type="term" value="C:nucleus"/>
    <property type="evidence" value="ECO:0007669"/>
    <property type="project" value="TreeGrafter"/>
</dbReference>
<dbReference type="EMBL" id="KV453934">
    <property type="protein sequence ID" value="ODV72525.1"/>
    <property type="molecule type" value="Genomic_DNA"/>
</dbReference>
<evidence type="ECO:0000313" key="5">
    <source>
        <dbReference type="EMBL" id="ODV72525.1"/>
    </source>
</evidence>
<dbReference type="InterPro" id="IPR014756">
    <property type="entry name" value="Ig_E-set"/>
</dbReference>
<dbReference type="GO" id="GO:0019901">
    <property type="term" value="F:protein kinase binding"/>
    <property type="evidence" value="ECO:0007669"/>
    <property type="project" value="TreeGrafter"/>
</dbReference>
<dbReference type="Proteomes" id="UP000094389">
    <property type="component" value="Unassembled WGS sequence"/>
</dbReference>
<dbReference type="AlphaFoldDB" id="A0A1E4RZD5"/>
<dbReference type="GO" id="GO:0005737">
    <property type="term" value="C:cytoplasm"/>
    <property type="evidence" value="ECO:0007669"/>
    <property type="project" value="TreeGrafter"/>
</dbReference>
<dbReference type="Gene3D" id="2.60.40.10">
    <property type="entry name" value="Immunoglobulins"/>
    <property type="match status" value="1"/>
</dbReference>
<sequence length="214" mass="23572">MSTTIVYRADPSKEHVQIAGNFTGWAAVDLDWNDDKKVFEYVVRPSDEQGKLNFKFIVDGVWLCDDDYASEADSSGNLNNVILYDFSEDQSAVVERTSNALEEAQRELAEEPKTPESTPRRASATSPKAPHDEVGAVGSVSKPEPAHVSELDDELSTVVSNEETVEQEDPGAATGQGDEVYAAPKTTASQLAFFARLLQIIREFFSRWFHGGSH</sequence>
<dbReference type="GeneID" id="30989777"/>
<proteinExistence type="inferred from homology"/>
<protein>
    <recommendedName>
        <fullName evidence="4">AMP-activated protein kinase glycogen-binding domain-containing protein</fullName>
    </recommendedName>
</protein>
<reference evidence="5 6" key="1">
    <citation type="journal article" date="2016" name="Proc. Natl. Acad. Sci. U.S.A.">
        <title>Comparative genomics of biotechnologically important yeasts.</title>
        <authorList>
            <person name="Riley R."/>
            <person name="Haridas S."/>
            <person name="Wolfe K.H."/>
            <person name="Lopes M.R."/>
            <person name="Hittinger C.T."/>
            <person name="Goeker M."/>
            <person name="Salamov A.A."/>
            <person name="Wisecaver J.H."/>
            <person name="Long T.M."/>
            <person name="Calvey C.H."/>
            <person name="Aerts A.L."/>
            <person name="Barry K.W."/>
            <person name="Choi C."/>
            <person name="Clum A."/>
            <person name="Coughlan A.Y."/>
            <person name="Deshpande S."/>
            <person name="Douglass A.P."/>
            <person name="Hanson S.J."/>
            <person name="Klenk H.-P."/>
            <person name="LaButti K.M."/>
            <person name="Lapidus A."/>
            <person name="Lindquist E.A."/>
            <person name="Lipzen A.M."/>
            <person name="Meier-Kolthoff J.P."/>
            <person name="Ohm R.A."/>
            <person name="Otillar R.P."/>
            <person name="Pangilinan J.L."/>
            <person name="Peng Y."/>
            <person name="Rokas A."/>
            <person name="Rosa C.A."/>
            <person name="Scheuner C."/>
            <person name="Sibirny A.A."/>
            <person name="Slot J.C."/>
            <person name="Stielow J.B."/>
            <person name="Sun H."/>
            <person name="Kurtzman C.P."/>
            <person name="Blackwell M."/>
            <person name="Grigoriev I.V."/>
            <person name="Jeffries T.W."/>
        </authorList>
    </citation>
    <scope>NUCLEOTIDE SEQUENCE [LARGE SCALE GENOMIC DNA]</scope>
    <source>
        <strain evidence="6">ATCC 18201 / CBS 1600 / BCRC 20928 / JCM 3617 / NBRC 0987 / NRRL Y-1542</strain>
    </source>
</reference>
<dbReference type="RefSeq" id="XP_020069564.1">
    <property type="nucleotide sequence ID" value="XM_020215381.1"/>
</dbReference>
<evidence type="ECO:0000256" key="2">
    <source>
        <dbReference type="ARBA" id="ARBA00038216"/>
    </source>
</evidence>
<dbReference type="InterPro" id="IPR032640">
    <property type="entry name" value="AMPK1_CBM"/>
</dbReference>
<accession>A0A1E4RZD5</accession>
<evidence type="ECO:0000256" key="1">
    <source>
        <dbReference type="ARBA" id="ARBA00022553"/>
    </source>
</evidence>
<gene>
    <name evidence="5" type="ORF">CYBJADRAFT_168454</name>
</gene>
<feature type="compositionally biased region" description="Basic and acidic residues" evidence="3">
    <location>
        <begin position="103"/>
        <end position="114"/>
    </location>
</feature>
<dbReference type="PANTHER" id="PTHR10343">
    <property type="entry name" value="5'-AMP-ACTIVATED PROTEIN KINASE , BETA SUBUNIT"/>
    <property type="match status" value="1"/>
</dbReference>
<dbReference type="InterPro" id="IPR050827">
    <property type="entry name" value="CRP1_MDG1_kinase"/>
</dbReference>
<dbReference type="SUPFAM" id="SSF81296">
    <property type="entry name" value="E set domains"/>
    <property type="match status" value="1"/>
</dbReference>
<evidence type="ECO:0000259" key="4">
    <source>
        <dbReference type="Pfam" id="PF16561"/>
    </source>
</evidence>
<feature type="domain" description="AMP-activated protein kinase glycogen-binding" evidence="4">
    <location>
        <begin position="3"/>
        <end position="82"/>
    </location>
</feature>
<feature type="region of interest" description="Disordered" evidence="3">
    <location>
        <begin position="94"/>
        <end position="178"/>
    </location>
</feature>
<dbReference type="PANTHER" id="PTHR10343:SF81">
    <property type="entry name" value="CRUCIFORM DNA-RECOGNIZING PROTEIN 1-RELATED"/>
    <property type="match status" value="1"/>
</dbReference>
<dbReference type="GO" id="GO:0007165">
    <property type="term" value="P:signal transduction"/>
    <property type="evidence" value="ECO:0007669"/>
    <property type="project" value="TreeGrafter"/>
</dbReference>
<keyword evidence="1" id="KW-0597">Phosphoprotein</keyword>
<keyword evidence="6" id="KW-1185">Reference proteome</keyword>
<comment type="similarity">
    <text evidence="2">Belongs to the CRP1/MDG1 family.</text>
</comment>
<name>A0A1E4RZD5_CYBJN</name>
<dbReference type="GO" id="GO:0031588">
    <property type="term" value="C:nucleotide-activated protein kinase complex"/>
    <property type="evidence" value="ECO:0007669"/>
    <property type="project" value="TreeGrafter"/>
</dbReference>
<evidence type="ECO:0000256" key="3">
    <source>
        <dbReference type="SAM" id="MobiDB-lite"/>
    </source>
</evidence>
<evidence type="ECO:0000313" key="6">
    <source>
        <dbReference type="Proteomes" id="UP000094389"/>
    </source>
</evidence>
<dbReference type="InterPro" id="IPR013783">
    <property type="entry name" value="Ig-like_fold"/>
</dbReference>